<evidence type="ECO:0000256" key="4">
    <source>
        <dbReference type="ARBA" id="ARBA00022840"/>
    </source>
</evidence>
<dbReference type="AlphaFoldDB" id="A0A1H4H5F2"/>
<evidence type="ECO:0000256" key="3">
    <source>
        <dbReference type="ARBA" id="ARBA00022806"/>
    </source>
</evidence>
<dbReference type="RefSeq" id="WP_091828082.1">
    <property type="nucleotide sequence ID" value="NZ_FNRJ01000026.1"/>
</dbReference>
<dbReference type="PROSITE" id="PS51194">
    <property type="entry name" value="HELICASE_CTER"/>
    <property type="match status" value="1"/>
</dbReference>
<dbReference type="OrthoDB" id="9815222at2"/>
<dbReference type="PROSITE" id="PS51192">
    <property type="entry name" value="HELICASE_ATP_BIND_1"/>
    <property type="match status" value="1"/>
</dbReference>
<gene>
    <name evidence="7" type="ORF">SAMN02745729_12640</name>
</gene>
<reference evidence="8" key="1">
    <citation type="submission" date="2016-10" db="EMBL/GenBank/DDBJ databases">
        <authorList>
            <person name="Varghese N."/>
            <person name="Submissions S."/>
        </authorList>
    </citation>
    <scope>NUCLEOTIDE SEQUENCE [LARGE SCALE GENOMIC DNA]</scope>
    <source>
        <strain evidence="8">DSM 11526</strain>
    </source>
</reference>
<evidence type="ECO:0000313" key="7">
    <source>
        <dbReference type="EMBL" id="SEB16262.1"/>
    </source>
</evidence>
<evidence type="ECO:0000256" key="2">
    <source>
        <dbReference type="ARBA" id="ARBA00022801"/>
    </source>
</evidence>
<protein>
    <submittedName>
        <fullName evidence="7">Helicase conserved C-terminal domain-containing protein</fullName>
    </submittedName>
</protein>
<dbReference type="Pfam" id="PF00270">
    <property type="entry name" value="DEAD"/>
    <property type="match status" value="1"/>
</dbReference>
<organism evidence="7 8">
    <name type="scientific">Marinobacterium iners DSM 11526</name>
    <dbReference type="NCBI Taxonomy" id="1122198"/>
    <lineage>
        <taxon>Bacteria</taxon>
        <taxon>Pseudomonadati</taxon>
        <taxon>Pseudomonadota</taxon>
        <taxon>Gammaproteobacteria</taxon>
        <taxon>Oceanospirillales</taxon>
        <taxon>Oceanospirillaceae</taxon>
        <taxon>Marinobacterium</taxon>
    </lineage>
</organism>
<accession>A0A1H4H5F2</accession>
<dbReference type="STRING" id="1122198.SAMN02745729_12640"/>
<feature type="domain" description="Helicase ATP-binding" evidence="5">
    <location>
        <begin position="151"/>
        <end position="319"/>
    </location>
</feature>
<dbReference type="Proteomes" id="UP000242469">
    <property type="component" value="Unassembled WGS sequence"/>
</dbReference>
<dbReference type="SMART" id="SM00490">
    <property type="entry name" value="HELICc"/>
    <property type="match status" value="1"/>
</dbReference>
<dbReference type="InterPro" id="IPR001650">
    <property type="entry name" value="Helicase_C-like"/>
</dbReference>
<keyword evidence="2" id="KW-0378">Hydrolase</keyword>
<dbReference type="InterPro" id="IPR011545">
    <property type="entry name" value="DEAD/DEAH_box_helicase_dom"/>
</dbReference>
<evidence type="ECO:0000259" key="5">
    <source>
        <dbReference type="PROSITE" id="PS51192"/>
    </source>
</evidence>
<dbReference type="InterPro" id="IPR014001">
    <property type="entry name" value="Helicase_ATP-bd"/>
</dbReference>
<keyword evidence="1" id="KW-0547">Nucleotide-binding</keyword>
<dbReference type="SMART" id="SM00487">
    <property type="entry name" value="DEXDc"/>
    <property type="match status" value="1"/>
</dbReference>
<evidence type="ECO:0000259" key="6">
    <source>
        <dbReference type="PROSITE" id="PS51194"/>
    </source>
</evidence>
<dbReference type="PANTHER" id="PTHR47961:SF6">
    <property type="entry name" value="DNA-DIRECTED DNA POLYMERASE"/>
    <property type="match status" value="1"/>
</dbReference>
<dbReference type="GO" id="GO:0003676">
    <property type="term" value="F:nucleic acid binding"/>
    <property type="evidence" value="ECO:0007669"/>
    <property type="project" value="InterPro"/>
</dbReference>
<dbReference type="GO" id="GO:0005524">
    <property type="term" value="F:ATP binding"/>
    <property type="evidence" value="ECO:0007669"/>
    <property type="project" value="UniProtKB-KW"/>
</dbReference>
<dbReference type="InterPro" id="IPR027417">
    <property type="entry name" value="P-loop_NTPase"/>
</dbReference>
<name>A0A1H4H5F2_9GAMM</name>
<keyword evidence="8" id="KW-1185">Reference proteome</keyword>
<dbReference type="SUPFAM" id="SSF52540">
    <property type="entry name" value="P-loop containing nucleoside triphosphate hydrolases"/>
    <property type="match status" value="1"/>
</dbReference>
<sequence>MTNISRSQKEIVNNLLKVEHKNYAVTLGLVDAPATRIERKELAEAISVVDRLSRNDQEFAKRVAILTIALSWEYTNEDYKDSLREIYITALTRMGVAPSTVLVDENFKNEGIYSPFSSYINKLAVIANQLKYEVNIYDKTYLLTDFQKRVWDSIDTNKVVCISAPTSAGKSFSIYLKIIQKLTQDYRKVVYVVPTISLVNQVTKDLSSLVKEFNLSDTEIYTHIQEEQPEKYIYVLTQERAISGFSEEAHFENLDMLVVDEVQNIERVASDGDQRSKILYDFLKEIKHQTTTKRIILSGPRLKNVGNLGFDIFDEVSYEAETKVPPVVNITYSVSKFRGKFYFNQYTDISDEPNSIIIQYNEKIKGLGGTQYNDNFHSYLEFIIGRISNKSNLIFSPTANQARKTANYLSKNAHAKNIEQVESLAEYIAEFVHEDYDLVGLVQSGVAYHTGKLPLHIRSAIEDSFSNGIINNIVCTTTLMQGVNFPASNIIVRNPYLFTRRVKNRENVKLSNYEFSNLRGRAGRLLKEFIGRTIVLDESSFEIEHGNETLFEHTEKELSTGYSEYYEKFKEDIDNSIENETFIEDGKEKYLITYIRQTIYRHRENSFYRLQEVGINISKEKIQKNIETLDSLSVPSGVIYKNRYWDPYDLEIIYQGLKNNIICKLPANIWDRNTLDSLKSATITFSKIMPYYFNRYISNPTKDSDQLDKYIWSICKYATDWGREILLRDILKERNFTDDVSDQIDKAVTTISSKVCFGLPMLLKPLSDMSEDENSILSIIENGAYSKITKYLIAKGIPRDTAIYIKQTALADIDQEEPDHRQIQKKISELRAHVSPWIFSQIESAGM</sequence>
<keyword evidence="4" id="KW-0067">ATP-binding</keyword>
<dbReference type="GO" id="GO:0016787">
    <property type="term" value="F:hydrolase activity"/>
    <property type="evidence" value="ECO:0007669"/>
    <property type="project" value="UniProtKB-KW"/>
</dbReference>
<keyword evidence="3 7" id="KW-0347">Helicase</keyword>
<proteinExistence type="predicted"/>
<dbReference type="GO" id="GO:0004386">
    <property type="term" value="F:helicase activity"/>
    <property type="evidence" value="ECO:0007669"/>
    <property type="project" value="UniProtKB-KW"/>
</dbReference>
<dbReference type="Gene3D" id="3.40.50.300">
    <property type="entry name" value="P-loop containing nucleotide triphosphate hydrolases"/>
    <property type="match status" value="2"/>
</dbReference>
<dbReference type="InterPro" id="IPR050474">
    <property type="entry name" value="Hel308_SKI2-like"/>
</dbReference>
<dbReference type="EMBL" id="FNRJ01000026">
    <property type="protein sequence ID" value="SEB16262.1"/>
    <property type="molecule type" value="Genomic_DNA"/>
</dbReference>
<evidence type="ECO:0000313" key="8">
    <source>
        <dbReference type="Proteomes" id="UP000242469"/>
    </source>
</evidence>
<feature type="domain" description="Helicase C-terminal" evidence="6">
    <location>
        <begin position="379"/>
        <end position="573"/>
    </location>
</feature>
<evidence type="ECO:0000256" key="1">
    <source>
        <dbReference type="ARBA" id="ARBA00022741"/>
    </source>
</evidence>
<dbReference type="PANTHER" id="PTHR47961">
    <property type="entry name" value="DNA POLYMERASE THETA, PUTATIVE (AFU_ORTHOLOGUE AFUA_1G05260)-RELATED"/>
    <property type="match status" value="1"/>
</dbReference>